<dbReference type="InterPro" id="IPR020845">
    <property type="entry name" value="AMP-binding_CS"/>
</dbReference>
<dbReference type="InterPro" id="IPR020806">
    <property type="entry name" value="PKS_PP-bd"/>
</dbReference>
<dbReference type="PROSITE" id="PS00012">
    <property type="entry name" value="PHOSPHOPANTETHEINE"/>
    <property type="match status" value="2"/>
</dbReference>
<dbReference type="SUPFAM" id="SSF56801">
    <property type="entry name" value="Acetyl-CoA synthetase-like"/>
    <property type="match status" value="2"/>
</dbReference>
<protein>
    <submittedName>
        <fullName evidence="6">Amino acid adenylation domain-containing protein</fullName>
    </submittedName>
</protein>
<sequence length="2486" mass="265381">MRLPRAAQRGERGHALTLAAEPALTVASALAAGPASTAAAIRTSRPYSTADPPVLHRRPVRPSHPEEGLTMTTHADSPHLSQADGYAISPVQRNILRRLGGAALLPVEFTAHLDIDAVVTPDALRRAVLDTARCHDLLCSDYTQLPGMAEPAQVLRDRPAVEFTDADDADGADPADRGGSGDAEPLRVNEAFVLRPRLVAHTDRQVRLRLGLPGFLADAASLGRLARELAAALRPPAEAAAPTGAQHAPDGVDAEEYPRYADVAQFLADAAEDPDADAYWRGVAAEAAEGADAAVPAVGYEGSGPTELRFTLEPATRTALARAVEQHGWTYENIVLGAFQLLLHRLTGGRHPAVALAWPARTAYPELAGVFGPLTFDVPVVLPVAEGEGFAALQDRLARRLAQVDEHALAYPGLAERVMPEPPRFHADFTLAAAARGCGDGVRLRVEDTGAAAGAFDLALSWTDFDEGTCLVRFRGERYDRLDAELFFDRLQAVLLRVCADPDRDLALMPVMSDAESHRLVVEFNATERPVDGLPGVVEQFLEQARRRPDAVAVRTSTAALTYAELLDRARRLAGWLARQGVGRGDLVPLVLDRRPDALTAMVAVALGGAAYVPLNTALPPAKLTALVARTAPKALVTCRAWADRLERAGLPDTPALLVDRDLDTLPAAEPPTTENPAAGTGLLPRPDDPAYVIFTSGSTGEPKGVVVAHKRLANLVDWINRTQHVGPADSVLLVTSFSFDLSVYDVWGSLAAGATVRLADEAELADPQRLVDILRTEPVTVWDSAPAALQQLAPLLTACAGDLRSAALRLVMLSGDWIPVTLPDTVRGCFGAPVVLAMGGATEATVWSNYHVVDRVDPRWPSIPYGRPMQNCRYYVLDRHGSPQPTGVPGELYIGGLCTADGYFADSERTAERFLADPFVPGTSDRLYRTGDLVRHLGSGELQFLGREDDQVKIRGHRIELGEVAAAVRAHPAVQEAIVRSVREGDDNRLVAYWLPRTPDAALDHAALDHAALTAFLAGQLPGYAVPAHTVRLDRIPLTPNGKLDHSALPDHRVDSGRREEPATTTEAALLTIWQEILRHPDVGLTESFFAAGGHSLAAVQMLARVQTVFGRRVRMPQFVAGATVRELAALLDRPAGDPDAGSAPGSRPVLRRRSRGLPLSYGQRRMWFLHRLQGPSPTYNIHQKVVLHGPVDPGLLRAALADLVERHEILRTAYAETDGTPEQYVRPAAAAEPVLELVATGPGEIDAQVERAARYCFDLDTEIPLRTWLFTLAPDHHVLLVLTHHIAGDGISERVLLRDLGTAYAARAAGTVPDWAPLPVSYGDYVLWQEELLGPAEDPDSLLSRQLTSWRRVLDGAPPALALPYDRTHPPVPSHRGDRVTVTVDAGGHQALERLARRTESTLFTVLQAALAALLRRLGAGEDLPIGTGTAGRGDEALDDLIGFFVNTLVLRTDASGDPTFTELVRRSRACALEAFAHQDVPFDRVVEELAPRRSLARSPLFQVMLMLHNNVMPRLSLPGVRASVERVDAHTAKFDLLVDVYEKHAGPAGDDPAGRPVPDGLKIVLEYATDVFDEATVRQAGEHLLRILAAMADDPDGKILDVELLEESERRALTAPPRASFGADGAEAPTLVTLFEARVAAAPDAVAVTAEGCSLTYRELDRRANRLAHLLRGRGAGPERIVAVQLPRSADVVVALLGVLKAGAAYVPVDPAQPADRTALMLADADPVATVTEETLKESESCPDTAPDGAPAGPGHAAYVIYTSGSTGRPKGVVVPHANVVRLMRAAAQDIDFRPDDVWTLFHSYAFDFSVWEMWGALLHGGRLVVVPHDVARAPGEFLRLLADERVTMLSQTPSAFHQLAAADRDEPALGRRLALRYVVLGGEALEPARLADWYARHDASAPVLVNMYGITETTVHVTRIALDAATAAAMPGSVIGEPLPDLAVYVLDERLRSVPAGVPGELYVAGAGLARGYLNRPALTAERFVANPYGEPGSRLYRTGDLARRLRDGSLEYLGRSDDQVQLRGFRIELGEVGSALLAHPDVTQAAAVVREDRPGDRRLVGYVVGAADPAEVRRLAARRLPDHMLPGAVVVLDALPLTGNGKLDRAALPAPGATGTREGSRAPRGAAEETLCRIFGEVLGVAGVGVDDDFFALGGHSLLAARLIGRVRAELGGRPGIRDLFEAPTAAALAHRLVSRSAPHGPAEALSVLLPLRAAGSRPPLFCVHPAAGIGWTYSGLLRHLGPDIPLYALQSRALSDPTALGADLVWTAADYVRQIRSVQPSGPYHLLGWSYGGGAAHEMAVQLQAAGERVDLLAVLDGYPATGRPGESARRAYAPEDPEVLRELLDSIGIGIGTGVGTGIGTGPAAGAPTPEEFAAAVAGEGSPLEGLSPSAVAALPAVFARNSETAGAISGGTFQGELLFFLATEDRPAGRPDPLVWQRYVDGPVTVHEVPSTHGAMLQGHALDAIGPVLAGHLDRRHG</sequence>
<dbReference type="PROSITE" id="PS00455">
    <property type="entry name" value="AMP_BINDING"/>
    <property type="match status" value="2"/>
</dbReference>
<evidence type="ECO:0000256" key="3">
    <source>
        <dbReference type="ARBA" id="ARBA00022553"/>
    </source>
</evidence>
<evidence type="ECO:0000313" key="6">
    <source>
        <dbReference type="EMBL" id="MBW5480457.1"/>
    </source>
</evidence>
<dbReference type="InterPro" id="IPR001242">
    <property type="entry name" value="Condensation_dom"/>
</dbReference>
<dbReference type="CDD" id="cd17643">
    <property type="entry name" value="A_NRPS_Cytc1-like"/>
    <property type="match status" value="1"/>
</dbReference>
<evidence type="ECO:0000313" key="7">
    <source>
        <dbReference type="Proteomes" id="UP000812013"/>
    </source>
</evidence>
<dbReference type="Proteomes" id="UP000812013">
    <property type="component" value="Unassembled WGS sequence"/>
</dbReference>
<dbReference type="InterPro" id="IPR001031">
    <property type="entry name" value="Thioesterase"/>
</dbReference>
<keyword evidence="3" id="KW-0597">Phosphoprotein</keyword>
<evidence type="ECO:0000256" key="4">
    <source>
        <dbReference type="SAM" id="MobiDB-lite"/>
    </source>
</evidence>
<feature type="domain" description="Carrier" evidence="5">
    <location>
        <begin position="1062"/>
        <end position="1137"/>
    </location>
</feature>
<evidence type="ECO:0000256" key="2">
    <source>
        <dbReference type="ARBA" id="ARBA00022450"/>
    </source>
</evidence>
<feature type="region of interest" description="Disordered" evidence="4">
    <location>
        <begin position="165"/>
        <end position="184"/>
    </location>
</feature>
<dbReference type="SUPFAM" id="SSF47336">
    <property type="entry name" value="ACP-like"/>
    <property type="match status" value="2"/>
</dbReference>
<dbReference type="Gene3D" id="3.30.559.10">
    <property type="entry name" value="Chloramphenicol acetyltransferase-like domain"/>
    <property type="match status" value="2"/>
</dbReference>
<keyword evidence="2" id="KW-0596">Phosphopantetheine</keyword>
<dbReference type="InterPro" id="IPR023213">
    <property type="entry name" value="CAT-like_dom_sf"/>
</dbReference>
<feature type="domain" description="Carrier" evidence="5">
    <location>
        <begin position="2127"/>
        <end position="2202"/>
    </location>
</feature>
<dbReference type="EMBL" id="WTFF01000002">
    <property type="protein sequence ID" value="MBW5480457.1"/>
    <property type="molecule type" value="Genomic_DNA"/>
</dbReference>
<dbReference type="SMART" id="SM00824">
    <property type="entry name" value="PKS_TE"/>
    <property type="match status" value="1"/>
</dbReference>
<dbReference type="Gene3D" id="3.40.50.1820">
    <property type="entry name" value="alpha/beta hydrolase"/>
    <property type="match status" value="1"/>
</dbReference>
<dbReference type="InterPro" id="IPR045851">
    <property type="entry name" value="AMP-bd_C_sf"/>
</dbReference>
<dbReference type="Gene3D" id="3.40.50.980">
    <property type="match status" value="2"/>
</dbReference>
<organism evidence="6 7">
    <name type="scientific">Streptomyces bambusae</name>
    <dbReference type="NCBI Taxonomy" id="1550616"/>
    <lineage>
        <taxon>Bacteria</taxon>
        <taxon>Bacillati</taxon>
        <taxon>Actinomycetota</taxon>
        <taxon>Actinomycetes</taxon>
        <taxon>Kitasatosporales</taxon>
        <taxon>Streptomycetaceae</taxon>
        <taxon>Streptomyces</taxon>
    </lineage>
</organism>
<dbReference type="InterPro" id="IPR042099">
    <property type="entry name" value="ANL_N_sf"/>
</dbReference>
<dbReference type="Pfam" id="PF00975">
    <property type="entry name" value="Thioesterase"/>
    <property type="match status" value="1"/>
</dbReference>
<dbReference type="Pfam" id="PF13193">
    <property type="entry name" value="AMP-binding_C"/>
    <property type="match status" value="2"/>
</dbReference>
<reference evidence="6 7" key="1">
    <citation type="submission" date="2019-12" db="EMBL/GenBank/DDBJ databases">
        <title>Genome sequence of Streptomyces bambusae.</title>
        <authorList>
            <person name="Bansal K."/>
            <person name="Choksket S."/>
            <person name="Korpole S."/>
            <person name="Patil P.B."/>
        </authorList>
    </citation>
    <scope>NUCLEOTIDE SEQUENCE [LARGE SCALE GENOMIC DNA]</scope>
    <source>
        <strain evidence="6 7">SK60</strain>
    </source>
</reference>
<dbReference type="PROSITE" id="PS50075">
    <property type="entry name" value="CARRIER"/>
    <property type="match status" value="2"/>
</dbReference>
<dbReference type="Gene3D" id="1.10.1200.10">
    <property type="entry name" value="ACP-like"/>
    <property type="match status" value="1"/>
</dbReference>
<evidence type="ECO:0000259" key="5">
    <source>
        <dbReference type="PROSITE" id="PS50075"/>
    </source>
</evidence>
<dbReference type="Gene3D" id="3.30.559.30">
    <property type="entry name" value="Nonribosomal peptide synthetase, condensation domain"/>
    <property type="match status" value="2"/>
</dbReference>
<dbReference type="PANTHER" id="PTHR45527">
    <property type="entry name" value="NONRIBOSOMAL PEPTIDE SYNTHETASE"/>
    <property type="match status" value="1"/>
</dbReference>
<dbReference type="InterPro" id="IPR036736">
    <property type="entry name" value="ACP-like_sf"/>
</dbReference>
<feature type="compositionally biased region" description="Basic and acidic residues" evidence="4">
    <location>
        <begin position="1044"/>
        <end position="1063"/>
    </location>
</feature>
<dbReference type="SMART" id="SM00823">
    <property type="entry name" value="PKS_PP"/>
    <property type="match status" value="2"/>
</dbReference>
<comment type="caution">
    <text evidence="6">The sequence shown here is derived from an EMBL/GenBank/DDBJ whole genome shotgun (WGS) entry which is preliminary data.</text>
</comment>
<dbReference type="PANTHER" id="PTHR45527:SF14">
    <property type="entry name" value="PLIPASTATIN SYNTHASE SUBUNIT B"/>
    <property type="match status" value="1"/>
</dbReference>
<dbReference type="Gene3D" id="2.30.38.10">
    <property type="entry name" value="Luciferase, Domain 3"/>
    <property type="match status" value="1"/>
</dbReference>
<dbReference type="Pfam" id="PF00501">
    <property type="entry name" value="AMP-binding"/>
    <property type="match status" value="2"/>
</dbReference>
<dbReference type="NCBIfam" id="TIGR01733">
    <property type="entry name" value="AA-adenyl-dom"/>
    <property type="match status" value="2"/>
</dbReference>
<evidence type="ECO:0000256" key="1">
    <source>
        <dbReference type="ARBA" id="ARBA00001957"/>
    </source>
</evidence>
<dbReference type="SUPFAM" id="SSF53474">
    <property type="entry name" value="alpha/beta-Hydrolases"/>
    <property type="match status" value="1"/>
</dbReference>
<dbReference type="InterPro" id="IPR010071">
    <property type="entry name" value="AA_adenyl_dom"/>
</dbReference>
<dbReference type="RefSeq" id="WP_219664161.1">
    <property type="nucleotide sequence ID" value="NZ_WTFF01000002.1"/>
</dbReference>
<feature type="region of interest" description="Disordered" evidence="4">
    <location>
        <begin position="42"/>
        <end position="82"/>
    </location>
</feature>
<name>A0ABS6YYC1_9ACTN</name>
<dbReference type="InterPro" id="IPR029058">
    <property type="entry name" value="AB_hydrolase_fold"/>
</dbReference>
<proteinExistence type="predicted"/>
<keyword evidence="7" id="KW-1185">Reference proteome</keyword>
<dbReference type="InterPro" id="IPR020802">
    <property type="entry name" value="TesA-like"/>
</dbReference>
<dbReference type="Gene3D" id="3.40.50.12780">
    <property type="entry name" value="N-terminal domain of ligase-like"/>
    <property type="match status" value="1"/>
</dbReference>
<accession>A0ABS6YYC1</accession>
<dbReference type="Pfam" id="PF00668">
    <property type="entry name" value="Condensation"/>
    <property type="match status" value="2"/>
</dbReference>
<dbReference type="InterPro" id="IPR006162">
    <property type="entry name" value="Ppantetheine_attach_site"/>
</dbReference>
<gene>
    <name evidence="6" type="ORF">GPJ59_00720</name>
</gene>
<comment type="cofactor">
    <cofactor evidence="1">
        <name>pantetheine 4'-phosphate</name>
        <dbReference type="ChEBI" id="CHEBI:47942"/>
    </cofactor>
</comment>
<dbReference type="SUPFAM" id="SSF52777">
    <property type="entry name" value="CoA-dependent acyltransferases"/>
    <property type="match status" value="4"/>
</dbReference>
<feature type="region of interest" description="Disordered" evidence="4">
    <location>
        <begin position="1043"/>
        <end position="1063"/>
    </location>
</feature>
<dbReference type="Gene3D" id="3.30.300.30">
    <property type="match status" value="2"/>
</dbReference>
<dbReference type="Pfam" id="PF00550">
    <property type="entry name" value="PP-binding"/>
    <property type="match status" value="2"/>
</dbReference>
<dbReference type="CDD" id="cd19540">
    <property type="entry name" value="LCL_NRPS-like"/>
    <property type="match status" value="1"/>
</dbReference>
<dbReference type="InterPro" id="IPR025110">
    <property type="entry name" value="AMP-bd_C"/>
</dbReference>
<dbReference type="InterPro" id="IPR009081">
    <property type="entry name" value="PP-bd_ACP"/>
</dbReference>
<dbReference type="InterPro" id="IPR000873">
    <property type="entry name" value="AMP-dep_synth/lig_dom"/>
</dbReference>